<dbReference type="Gene3D" id="1.20.120.160">
    <property type="entry name" value="HPT domain"/>
    <property type="match status" value="1"/>
</dbReference>
<sequence>MKTKSNEVVSTITETAPDGSPLFIVLDEKRFLSFTGSNDGVMRATASAFIKHMPTMTQDLADAAWTDDRERVRAQLHKIKSAMGLFASPVFVKTMTVLESNIGALTRMEMVQSTSRIADTISLLREEVRYFLENLKSFVAK</sequence>
<organism evidence="3 4">
    <name type="scientific">Chryseolinea serpens</name>
    <dbReference type="NCBI Taxonomy" id="947013"/>
    <lineage>
        <taxon>Bacteria</taxon>
        <taxon>Pseudomonadati</taxon>
        <taxon>Bacteroidota</taxon>
        <taxon>Cytophagia</taxon>
        <taxon>Cytophagales</taxon>
        <taxon>Fulvivirgaceae</taxon>
        <taxon>Chryseolinea</taxon>
    </lineage>
</organism>
<keyword evidence="4" id="KW-1185">Reference proteome</keyword>
<keyword evidence="1" id="KW-0597">Phosphoprotein</keyword>
<name>A0A1M5P5F5_9BACT</name>
<feature type="modified residue" description="Phosphohistidine" evidence="1">
    <location>
        <position position="77"/>
    </location>
</feature>
<dbReference type="RefSeq" id="WP_073134366.1">
    <property type="nucleotide sequence ID" value="NZ_FQWQ01000001.1"/>
</dbReference>
<dbReference type="InterPro" id="IPR008207">
    <property type="entry name" value="Sig_transdc_His_kin_Hpt_dom"/>
</dbReference>
<dbReference type="GO" id="GO:0000160">
    <property type="term" value="P:phosphorelay signal transduction system"/>
    <property type="evidence" value="ECO:0007669"/>
    <property type="project" value="InterPro"/>
</dbReference>
<dbReference type="PROSITE" id="PS50894">
    <property type="entry name" value="HPT"/>
    <property type="match status" value="1"/>
</dbReference>
<evidence type="ECO:0000256" key="1">
    <source>
        <dbReference type="PROSITE-ProRule" id="PRU00110"/>
    </source>
</evidence>
<protein>
    <recommendedName>
        <fullName evidence="2">HPt domain-containing protein</fullName>
    </recommendedName>
</protein>
<reference evidence="3 4" key="1">
    <citation type="submission" date="2016-11" db="EMBL/GenBank/DDBJ databases">
        <authorList>
            <person name="Jaros S."/>
            <person name="Januszkiewicz K."/>
            <person name="Wedrychowicz H."/>
        </authorList>
    </citation>
    <scope>NUCLEOTIDE SEQUENCE [LARGE SCALE GENOMIC DNA]</scope>
    <source>
        <strain evidence="3 4">DSM 24574</strain>
    </source>
</reference>
<evidence type="ECO:0000313" key="4">
    <source>
        <dbReference type="Proteomes" id="UP000184212"/>
    </source>
</evidence>
<dbReference type="InterPro" id="IPR036641">
    <property type="entry name" value="HPT_dom_sf"/>
</dbReference>
<dbReference type="Proteomes" id="UP000184212">
    <property type="component" value="Unassembled WGS sequence"/>
</dbReference>
<dbReference type="STRING" id="947013.SAMN04488109_2670"/>
<evidence type="ECO:0000313" key="3">
    <source>
        <dbReference type="EMBL" id="SHG96649.1"/>
    </source>
</evidence>
<dbReference type="GO" id="GO:0004672">
    <property type="term" value="F:protein kinase activity"/>
    <property type="evidence" value="ECO:0007669"/>
    <property type="project" value="UniProtKB-ARBA"/>
</dbReference>
<gene>
    <name evidence="3" type="ORF">SAMN04488109_2670</name>
</gene>
<dbReference type="AlphaFoldDB" id="A0A1M5P5F5"/>
<accession>A0A1M5P5F5</accession>
<feature type="domain" description="HPt" evidence="2">
    <location>
        <begin position="38"/>
        <end position="138"/>
    </location>
</feature>
<evidence type="ECO:0000259" key="2">
    <source>
        <dbReference type="PROSITE" id="PS50894"/>
    </source>
</evidence>
<dbReference type="SUPFAM" id="SSF47226">
    <property type="entry name" value="Histidine-containing phosphotransfer domain, HPT domain"/>
    <property type="match status" value="1"/>
</dbReference>
<dbReference type="OrthoDB" id="9832972at2"/>
<proteinExistence type="predicted"/>
<dbReference type="EMBL" id="FQWQ01000001">
    <property type="protein sequence ID" value="SHG96649.1"/>
    <property type="molecule type" value="Genomic_DNA"/>
</dbReference>